<evidence type="ECO:0000313" key="14">
    <source>
        <dbReference type="Proteomes" id="UP000430634"/>
    </source>
</evidence>
<gene>
    <name evidence="12" type="ORF">GCM10011572_37120</name>
    <name evidence="13" type="ORF">GM672_03445</name>
</gene>
<feature type="transmembrane region" description="Helical" evidence="9">
    <location>
        <begin position="360"/>
        <end position="379"/>
    </location>
</feature>
<reference evidence="15" key="2">
    <citation type="journal article" date="2019" name="Int. J. Syst. Evol. Microbiol.">
        <title>The Global Catalogue of Microorganisms (GCM) 10K type strain sequencing project: providing services to taxonomists for standard genome sequencing and annotation.</title>
        <authorList>
            <consortium name="The Broad Institute Genomics Platform"/>
            <consortium name="The Broad Institute Genome Sequencing Center for Infectious Disease"/>
            <person name="Wu L."/>
            <person name="Ma J."/>
        </authorList>
    </citation>
    <scope>NUCLEOTIDE SEQUENCE [LARGE SCALE GENOMIC DNA]</scope>
    <source>
        <strain evidence="15">CGMCC 1.15931</strain>
    </source>
</reference>
<dbReference type="PROSITE" id="PS50110">
    <property type="entry name" value="RESPONSE_REGULATORY"/>
    <property type="match status" value="1"/>
</dbReference>
<dbReference type="Pfam" id="PF00512">
    <property type="entry name" value="HisKA"/>
    <property type="match status" value="1"/>
</dbReference>
<dbReference type="EMBL" id="WNKZ01000005">
    <property type="protein sequence ID" value="MTV51783.1"/>
    <property type="molecule type" value="Genomic_DNA"/>
</dbReference>
<reference evidence="13 14" key="3">
    <citation type="submission" date="2019-11" db="EMBL/GenBank/DDBJ databases">
        <title>Type strains purchased from KCTC, JCM and DSMZ.</title>
        <authorList>
            <person name="Lu H."/>
        </authorList>
    </citation>
    <scope>NUCLEOTIDE SEQUENCE [LARGE SCALE GENOMIC DNA]</scope>
    <source>
        <strain evidence="13 14">KCTC 52429</strain>
    </source>
</reference>
<evidence type="ECO:0000256" key="9">
    <source>
        <dbReference type="SAM" id="Phobius"/>
    </source>
</evidence>
<dbReference type="PRINTS" id="PR00344">
    <property type="entry name" value="BCTRLSENSOR"/>
</dbReference>
<dbReference type="Pfam" id="PF00072">
    <property type="entry name" value="Response_reg"/>
    <property type="match status" value="1"/>
</dbReference>
<dbReference type="EC" id="2.7.13.3" evidence="3"/>
<dbReference type="InterPro" id="IPR003661">
    <property type="entry name" value="HisK_dim/P_dom"/>
</dbReference>
<feature type="compositionally biased region" description="Polar residues" evidence="8">
    <location>
        <begin position="1"/>
        <end position="11"/>
    </location>
</feature>
<dbReference type="AlphaFoldDB" id="A0A6I3SRP5"/>
<dbReference type="GO" id="GO:0005886">
    <property type="term" value="C:plasma membrane"/>
    <property type="evidence" value="ECO:0007669"/>
    <property type="project" value="UniProtKB-SubCell"/>
</dbReference>
<dbReference type="OrthoDB" id="8867144at2"/>
<dbReference type="CDD" id="cd18774">
    <property type="entry name" value="PDC2_HK_sensor"/>
    <property type="match status" value="1"/>
</dbReference>
<dbReference type="Proteomes" id="UP000622638">
    <property type="component" value="Unassembled WGS sequence"/>
</dbReference>
<evidence type="ECO:0000259" key="10">
    <source>
        <dbReference type="PROSITE" id="PS50109"/>
    </source>
</evidence>
<evidence type="ECO:0000313" key="13">
    <source>
        <dbReference type="EMBL" id="MTV51783.1"/>
    </source>
</evidence>
<dbReference type="SUPFAM" id="SSF52172">
    <property type="entry name" value="CheY-like"/>
    <property type="match status" value="1"/>
</dbReference>
<evidence type="ECO:0000256" key="8">
    <source>
        <dbReference type="SAM" id="MobiDB-lite"/>
    </source>
</evidence>
<keyword evidence="5" id="KW-0808">Transferase</keyword>
<dbReference type="CDD" id="cd17580">
    <property type="entry name" value="REC_2_DhkD-like"/>
    <property type="match status" value="1"/>
</dbReference>
<dbReference type="FunFam" id="3.30.565.10:FF:000006">
    <property type="entry name" value="Sensor histidine kinase WalK"/>
    <property type="match status" value="1"/>
</dbReference>
<dbReference type="PROSITE" id="PS50109">
    <property type="entry name" value="HIS_KIN"/>
    <property type="match status" value="1"/>
</dbReference>
<evidence type="ECO:0000313" key="12">
    <source>
        <dbReference type="EMBL" id="GGC12298.1"/>
    </source>
</evidence>
<evidence type="ECO:0000256" key="2">
    <source>
        <dbReference type="ARBA" id="ARBA00004429"/>
    </source>
</evidence>
<evidence type="ECO:0000256" key="3">
    <source>
        <dbReference type="ARBA" id="ARBA00012438"/>
    </source>
</evidence>
<dbReference type="InterPro" id="IPR036097">
    <property type="entry name" value="HisK_dim/P_sf"/>
</dbReference>
<evidence type="ECO:0000256" key="4">
    <source>
        <dbReference type="ARBA" id="ARBA00022553"/>
    </source>
</evidence>
<keyword evidence="9" id="KW-0472">Membrane</keyword>
<dbReference type="PANTHER" id="PTHR43547:SF2">
    <property type="entry name" value="HYBRID SIGNAL TRANSDUCTION HISTIDINE KINASE C"/>
    <property type="match status" value="1"/>
</dbReference>
<proteinExistence type="predicted"/>
<dbReference type="InterPro" id="IPR036890">
    <property type="entry name" value="HATPase_C_sf"/>
</dbReference>
<dbReference type="Proteomes" id="UP000430634">
    <property type="component" value="Unassembled WGS sequence"/>
</dbReference>
<keyword evidence="9" id="KW-1133">Transmembrane helix</keyword>
<dbReference type="InterPro" id="IPR005467">
    <property type="entry name" value="His_kinase_dom"/>
</dbReference>
<protein>
    <recommendedName>
        <fullName evidence="3">histidine kinase</fullName>
        <ecNumber evidence="3">2.7.13.3</ecNumber>
    </recommendedName>
</protein>
<dbReference type="SMART" id="SM00388">
    <property type="entry name" value="HisKA"/>
    <property type="match status" value="1"/>
</dbReference>
<dbReference type="Gene3D" id="1.10.287.130">
    <property type="match status" value="1"/>
</dbReference>
<evidence type="ECO:0000313" key="15">
    <source>
        <dbReference type="Proteomes" id="UP000622638"/>
    </source>
</evidence>
<feature type="transmembrane region" description="Helical" evidence="9">
    <location>
        <begin position="93"/>
        <end position="113"/>
    </location>
</feature>
<comment type="subcellular location">
    <subcellularLocation>
        <location evidence="2">Cell inner membrane</location>
        <topology evidence="2">Multi-pass membrane protein</topology>
    </subcellularLocation>
</comment>
<comment type="catalytic activity">
    <reaction evidence="1">
        <text>ATP + protein L-histidine = ADP + protein N-phospho-L-histidine.</text>
        <dbReference type="EC" id="2.7.13.3"/>
    </reaction>
</comment>
<sequence length="828" mass="88829">MADLSVESSVGSRAGAAPLQQMQRPRERRMKPGCHRPTSYGNVAQHLPVYIFYPTPSANPVEPSPLPYLNSAPPGAAASHAAAARLPTIRFRLALLVLSCVLPAAIVSAFLIYDHYRVERASLLGEAMATARSMMSIVDRDFDTVITALRTLSVSDDLEEHDLAEFRRQASNVHAILPITEIVLYDPATRRQLLNTAAAPASPLDPGNPELLQHVVRTAQPMVSGMYRGAGGAATITVAVPVLRDGAVRFILAAQVRPAALNPILAEQKIPASWRAAILDPGIRIVARNRDIEQFRGQLPRPEVVARVRQQPEDTFESLTVDNLEVVTLYSRSIKSGWTVMLGVPHGNLTAGLLRTLQSLIIATVVLLAVGLGMAWLVGGRIAHSVHALIGPATALGAGRAVAAPAVDFREAQQVADSLARAALALDEARGRADQELLERRAAQEALQAADVRKDEFLATLAHELRNPMAPLVNALELMRLPGRAGPPPANVLEIMERQLRQMVRLVDDLLDVSRITTNKLGIRYDTVVLQDVVAHSLETSGPLLQQRRHALAVHLPEQPVHLTGDATRLAQVFSNLLNNAAKYTPNGGRIALHALLREGRVRIEISDNGIGIAPGALPHVFDIFFQADRSLGRAQAGLGIGLSLARRLVELHGGVLTASSAGEGLGSTFAIDLPLAQADAQPVKVGDAGDAPIATLRVLVADDNVDHANTLRALLLAAGQTVNVCYDGLSALRCAEAFAPDIAFLDIGMPRLDGYELARRLRADPNLAGCTLVAVTGWGQEKDQQRSRAAGFDRHIVKPLQLAQMKALLRERAALVETADQGSSRTA</sequence>
<dbReference type="CDD" id="cd00082">
    <property type="entry name" value="HisKA"/>
    <property type="match status" value="1"/>
</dbReference>
<keyword evidence="6" id="KW-0418">Kinase</keyword>
<reference evidence="12" key="4">
    <citation type="submission" date="2024-05" db="EMBL/GenBank/DDBJ databases">
        <authorList>
            <person name="Sun Q."/>
            <person name="Zhou Y."/>
        </authorList>
    </citation>
    <scope>NUCLEOTIDE SEQUENCE</scope>
    <source>
        <strain evidence="12">CGMCC 1.15931</strain>
    </source>
</reference>
<dbReference type="SMART" id="SM00387">
    <property type="entry name" value="HATPase_c"/>
    <property type="match status" value="1"/>
</dbReference>
<name>A0A6I3SRP5_9BURK</name>
<dbReference type="Gene3D" id="3.30.565.10">
    <property type="entry name" value="Histidine kinase-like ATPase, C-terminal domain"/>
    <property type="match status" value="1"/>
</dbReference>
<keyword evidence="15" id="KW-1185">Reference proteome</keyword>
<feature type="region of interest" description="Disordered" evidence="8">
    <location>
        <begin position="1"/>
        <end position="37"/>
    </location>
</feature>
<evidence type="ECO:0000256" key="1">
    <source>
        <dbReference type="ARBA" id="ARBA00000085"/>
    </source>
</evidence>
<keyword evidence="9" id="KW-0812">Transmembrane</keyword>
<dbReference type="PANTHER" id="PTHR43547">
    <property type="entry name" value="TWO-COMPONENT HISTIDINE KINASE"/>
    <property type="match status" value="1"/>
</dbReference>
<dbReference type="InterPro" id="IPR003594">
    <property type="entry name" value="HATPase_dom"/>
</dbReference>
<accession>A0A6I3SRP5</accession>
<organism evidence="13 14">
    <name type="scientific">Pseudoduganella buxea</name>
    <dbReference type="NCBI Taxonomy" id="1949069"/>
    <lineage>
        <taxon>Bacteria</taxon>
        <taxon>Pseudomonadati</taxon>
        <taxon>Pseudomonadota</taxon>
        <taxon>Betaproteobacteria</taxon>
        <taxon>Burkholderiales</taxon>
        <taxon>Oxalobacteraceae</taxon>
        <taxon>Telluria group</taxon>
        <taxon>Pseudoduganella</taxon>
    </lineage>
</organism>
<dbReference type="SMART" id="SM00448">
    <property type="entry name" value="REC"/>
    <property type="match status" value="1"/>
</dbReference>
<feature type="domain" description="Response regulatory" evidence="11">
    <location>
        <begin position="698"/>
        <end position="814"/>
    </location>
</feature>
<evidence type="ECO:0000256" key="6">
    <source>
        <dbReference type="ARBA" id="ARBA00022777"/>
    </source>
</evidence>
<feature type="domain" description="Histidine kinase" evidence="10">
    <location>
        <begin position="460"/>
        <end position="678"/>
    </location>
</feature>
<evidence type="ECO:0000256" key="7">
    <source>
        <dbReference type="PROSITE-ProRule" id="PRU00169"/>
    </source>
</evidence>
<dbReference type="SUPFAM" id="SSF55874">
    <property type="entry name" value="ATPase domain of HSP90 chaperone/DNA topoisomerase II/histidine kinase"/>
    <property type="match status" value="1"/>
</dbReference>
<evidence type="ECO:0000259" key="11">
    <source>
        <dbReference type="PROSITE" id="PS50110"/>
    </source>
</evidence>
<dbReference type="GO" id="GO:0000155">
    <property type="term" value="F:phosphorelay sensor kinase activity"/>
    <property type="evidence" value="ECO:0007669"/>
    <property type="project" value="InterPro"/>
</dbReference>
<dbReference type="Gene3D" id="3.30.450.20">
    <property type="entry name" value="PAS domain"/>
    <property type="match status" value="1"/>
</dbReference>
<dbReference type="Gene3D" id="3.40.50.2300">
    <property type="match status" value="1"/>
</dbReference>
<keyword evidence="4 7" id="KW-0597">Phosphoprotein</keyword>
<feature type="modified residue" description="4-aspartylphosphate" evidence="7">
    <location>
        <position position="747"/>
    </location>
</feature>
<comment type="caution">
    <text evidence="13">The sequence shown here is derived from an EMBL/GenBank/DDBJ whole genome shotgun (WGS) entry which is preliminary data.</text>
</comment>
<reference evidence="12" key="1">
    <citation type="journal article" date="2014" name="Int. J. Syst. Evol. Microbiol.">
        <title>Complete genome of a new Firmicutes species belonging to the dominant human colonic microbiota ('Ruminococcus bicirculans') reveals two chromosomes and a selective capacity to utilize plant glucans.</title>
        <authorList>
            <consortium name="NISC Comparative Sequencing Program"/>
            <person name="Wegmann U."/>
            <person name="Louis P."/>
            <person name="Goesmann A."/>
            <person name="Henrissat B."/>
            <person name="Duncan S.H."/>
            <person name="Flint H.J."/>
        </authorList>
    </citation>
    <scope>NUCLEOTIDE SEQUENCE</scope>
    <source>
        <strain evidence="12">CGMCC 1.15931</strain>
    </source>
</reference>
<dbReference type="InterPro" id="IPR001789">
    <property type="entry name" value="Sig_transdc_resp-reg_receiver"/>
</dbReference>
<dbReference type="Pfam" id="PF02518">
    <property type="entry name" value="HATPase_c"/>
    <property type="match status" value="1"/>
</dbReference>
<dbReference type="EMBL" id="BMKG01000016">
    <property type="protein sequence ID" value="GGC12298.1"/>
    <property type="molecule type" value="Genomic_DNA"/>
</dbReference>
<evidence type="ECO:0000256" key="5">
    <source>
        <dbReference type="ARBA" id="ARBA00022679"/>
    </source>
</evidence>
<dbReference type="SUPFAM" id="SSF47384">
    <property type="entry name" value="Homodimeric domain of signal transducing histidine kinase"/>
    <property type="match status" value="1"/>
</dbReference>
<dbReference type="InterPro" id="IPR004358">
    <property type="entry name" value="Sig_transdc_His_kin-like_C"/>
</dbReference>
<dbReference type="InterPro" id="IPR011006">
    <property type="entry name" value="CheY-like_superfamily"/>
</dbReference>